<dbReference type="Gene3D" id="3.10.100.10">
    <property type="entry name" value="Mannose-Binding Protein A, subunit A"/>
    <property type="match status" value="1"/>
</dbReference>
<dbReference type="FunFam" id="4.10.400.10:FF:000034">
    <property type="entry name" value="Low-density lipoprotein receptor-related protein 2"/>
    <property type="match status" value="1"/>
</dbReference>
<dbReference type="InterPro" id="IPR036734">
    <property type="entry name" value="Neur_chan_lig-bd_sf"/>
</dbReference>
<dbReference type="PROSITE" id="PS50041">
    <property type="entry name" value="C_TYPE_LECTIN_2"/>
    <property type="match status" value="1"/>
</dbReference>
<dbReference type="InterPro" id="IPR023415">
    <property type="entry name" value="LDLR_class-A_CS"/>
</dbReference>
<keyword evidence="9" id="KW-0406">Ion transport</keyword>
<dbReference type="Pfam" id="PF02931">
    <property type="entry name" value="Neur_chan_LBD"/>
    <property type="match status" value="1"/>
</dbReference>
<dbReference type="GO" id="GO:0005886">
    <property type="term" value="C:plasma membrane"/>
    <property type="evidence" value="ECO:0007669"/>
    <property type="project" value="UniProtKB-SubCell"/>
</dbReference>
<dbReference type="InterPro" id="IPR006201">
    <property type="entry name" value="Neur_channel"/>
</dbReference>
<keyword evidence="4" id="KW-1003">Cell membrane</keyword>
<evidence type="ECO:0000256" key="15">
    <source>
        <dbReference type="SAM" id="Phobius"/>
    </source>
</evidence>
<dbReference type="PROSITE" id="PS00236">
    <property type="entry name" value="NEUROTR_ION_CHANNEL"/>
    <property type="match status" value="1"/>
</dbReference>
<evidence type="ECO:0000256" key="14">
    <source>
        <dbReference type="PROSITE-ProRule" id="PRU00124"/>
    </source>
</evidence>
<feature type="transmembrane region" description="Helical" evidence="15">
    <location>
        <begin position="484"/>
        <end position="501"/>
    </location>
</feature>
<reference evidence="17 18" key="1">
    <citation type="submission" date="2018-04" db="EMBL/GenBank/DDBJ databases">
        <authorList>
            <person name="Zhang X."/>
            <person name="Yuan J."/>
            <person name="Li F."/>
            <person name="Xiang J."/>
        </authorList>
    </citation>
    <scope>NUCLEOTIDE SEQUENCE [LARGE SCALE GENOMIC DNA]</scope>
    <source>
        <tissue evidence="17">Muscle</tissue>
    </source>
</reference>
<reference evidence="17 18" key="2">
    <citation type="submission" date="2019-01" db="EMBL/GenBank/DDBJ databases">
        <title>The decoding of complex shrimp genome reveals the adaptation for benthos swimmer, frequently molting mechanism and breeding impact on genome.</title>
        <authorList>
            <person name="Sun Y."/>
            <person name="Gao Y."/>
            <person name="Yu Y."/>
        </authorList>
    </citation>
    <scope>NUCLEOTIDE SEQUENCE [LARGE SCALE GENOMIC DNA]</scope>
    <source>
        <tissue evidence="17">Muscle</tissue>
    </source>
</reference>
<evidence type="ECO:0000256" key="10">
    <source>
        <dbReference type="ARBA" id="ARBA00023136"/>
    </source>
</evidence>
<gene>
    <name evidence="17" type="ORF">C7M84_017517</name>
</gene>
<dbReference type="AlphaFoldDB" id="A0A3R7PFC6"/>
<dbReference type="PRINTS" id="PR00253">
    <property type="entry name" value="GABAARECEPTR"/>
</dbReference>
<keyword evidence="7" id="KW-0677">Repeat</keyword>
<keyword evidence="8 15" id="KW-1133">Transmembrane helix</keyword>
<feature type="transmembrane region" description="Helical" evidence="15">
    <location>
        <begin position="457"/>
        <end position="477"/>
    </location>
</feature>
<evidence type="ECO:0000256" key="9">
    <source>
        <dbReference type="ARBA" id="ARBA00023065"/>
    </source>
</evidence>
<evidence type="ECO:0000256" key="4">
    <source>
        <dbReference type="ARBA" id="ARBA00022475"/>
    </source>
</evidence>
<dbReference type="EMBL" id="QCYY01003238">
    <property type="protein sequence ID" value="ROT64544.1"/>
    <property type="molecule type" value="Genomic_DNA"/>
</dbReference>
<evidence type="ECO:0000313" key="18">
    <source>
        <dbReference type="Proteomes" id="UP000283509"/>
    </source>
</evidence>
<evidence type="ECO:0000256" key="7">
    <source>
        <dbReference type="ARBA" id="ARBA00022737"/>
    </source>
</evidence>
<dbReference type="InterPro" id="IPR016186">
    <property type="entry name" value="C-type_lectin-like/link_sf"/>
</dbReference>
<protein>
    <submittedName>
        <fullName evidence="17">Neurotransmitter gated ion channel</fullName>
    </submittedName>
</protein>
<keyword evidence="6" id="KW-0732">Signal</keyword>
<evidence type="ECO:0000256" key="3">
    <source>
        <dbReference type="ARBA" id="ARBA00022448"/>
    </source>
</evidence>
<dbReference type="Pfam" id="PF00057">
    <property type="entry name" value="Ldl_recept_a"/>
    <property type="match status" value="1"/>
</dbReference>
<dbReference type="PROSITE" id="PS50068">
    <property type="entry name" value="LDLRA_2"/>
    <property type="match status" value="1"/>
</dbReference>
<feature type="disulfide bond" evidence="14">
    <location>
        <begin position="223"/>
        <end position="238"/>
    </location>
</feature>
<dbReference type="InterPro" id="IPR001304">
    <property type="entry name" value="C-type_lectin-like"/>
</dbReference>
<evidence type="ECO:0000256" key="8">
    <source>
        <dbReference type="ARBA" id="ARBA00022989"/>
    </source>
</evidence>
<dbReference type="CDD" id="cd00112">
    <property type="entry name" value="LDLa"/>
    <property type="match status" value="1"/>
</dbReference>
<dbReference type="PANTHER" id="PTHR18945">
    <property type="entry name" value="NEUROTRANSMITTER GATED ION CHANNEL"/>
    <property type="match status" value="1"/>
</dbReference>
<dbReference type="SUPFAM" id="SSF90112">
    <property type="entry name" value="Neurotransmitter-gated ion-channel transmembrane pore"/>
    <property type="match status" value="1"/>
</dbReference>
<feature type="disulfide bond" evidence="14">
    <location>
        <begin position="204"/>
        <end position="216"/>
    </location>
</feature>
<dbReference type="GO" id="GO:0004888">
    <property type="term" value="F:transmembrane signaling receptor activity"/>
    <property type="evidence" value="ECO:0007669"/>
    <property type="project" value="InterPro"/>
</dbReference>
<dbReference type="InterPro" id="IPR016187">
    <property type="entry name" value="CTDL_fold"/>
</dbReference>
<dbReference type="SMART" id="SM00192">
    <property type="entry name" value="LDLa"/>
    <property type="match status" value="1"/>
</dbReference>
<dbReference type="InterPro" id="IPR018000">
    <property type="entry name" value="Neurotransmitter_ion_chnl_CS"/>
</dbReference>
<comment type="subcellular location">
    <subcellularLocation>
        <location evidence="2">Cell membrane</location>
    </subcellularLocation>
    <subcellularLocation>
        <location evidence="1">Membrane</location>
        <topology evidence="1">Multi-pass membrane protein</topology>
    </subcellularLocation>
</comment>
<dbReference type="Proteomes" id="UP000283509">
    <property type="component" value="Unassembled WGS sequence"/>
</dbReference>
<evidence type="ECO:0000256" key="11">
    <source>
        <dbReference type="ARBA" id="ARBA00023157"/>
    </source>
</evidence>
<dbReference type="Gene3D" id="4.10.400.10">
    <property type="entry name" value="Low-density Lipoprotein Receptor"/>
    <property type="match status" value="1"/>
</dbReference>
<evidence type="ECO:0000313" key="17">
    <source>
        <dbReference type="EMBL" id="ROT64544.1"/>
    </source>
</evidence>
<keyword evidence="5 15" id="KW-0812">Transmembrane</keyword>
<evidence type="ECO:0000256" key="2">
    <source>
        <dbReference type="ARBA" id="ARBA00004236"/>
    </source>
</evidence>
<evidence type="ECO:0000256" key="1">
    <source>
        <dbReference type="ARBA" id="ARBA00004141"/>
    </source>
</evidence>
<keyword evidence="13" id="KW-0407">Ion channel</keyword>
<dbReference type="SUPFAM" id="SSF57424">
    <property type="entry name" value="LDL receptor-like module"/>
    <property type="match status" value="1"/>
</dbReference>
<dbReference type="SUPFAM" id="SSF63712">
    <property type="entry name" value="Nicotinic receptor ligand binding domain-like"/>
    <property type="match status" value="1"/>
</dbReference>
<comment type="caution">
    <text evidence="17">The sequence shown here is derived from an EMBL/GenBank/DDBJ whole genome shotgun (WGS) entry which is preliminary data.</text>
</comment>
<dbReference type="InterPro" id="IPR006202">
    <property type="entry name" value="Neur_chan_lig-bd"/>
</dbReference>
<evidence type="ECO:0000256" key="13">
    <source>
        <dbReference type="ARBA" id="ARBA00023303"/>
    </source>
</evidence>
<dbReference type="InterPro" id="IPR002172">
    <property type="entry name" value="LDrepeatLR_classA_rpt"/>
</dbReference>
<feature type="disulfide bond" evidence="14">
    <location>
        <begin position="211"/>
        <end position="229"/>
    </location>
</feature>
<keyword evidence="12" id="KW-0325">Glycoprotein</keyword>
<organism evidence="17 18">
    <name type="scientific">Penaeus vannamei</name>
    <name type="common">Whiteleg shrimp</name>
    <name type="synonym">Litopenaeus vannamei</name>
    <dbReference type="NCBI Taxonomy" id="6689"/>
    <lineage>
        <taxon>Eukaryota</taxon>
        <taxon>Metazoa</taxon>
        <taxon>Ecdysozoa</taxon>
        <taxon>Arthropoda</taxon>
        <taxon>Crustacea</taxon>
        <taxon>Multicrustacea</taxon>
        <taxon>Malacostraca</taxon>
        <taxon>Eumalacostraca</taxon>
        <taxon>Eucarida</taxon>
        <taxon>Decapoda</taxon>
        <taxon>Dendrobranchiata</taxon>
        <taxon>Penaeoidea</taxon>
        <taxon>Penaeidae</taxon>
        <taxon>Penaeus</taxon>
    </lineage>
</organism>
<keyword evidence="11 14" id="KW-1015">Disulfide bond</keyword>
<evidence type="ECO:0000256" key="5">
    <source>
        <dbReference type="ARBA" id="ARBA00022692"/>
    </source>
</evidence>
<proteinExistence type="predicted"/>
<evidence type="ECO:0000259" key="16">
    <source>
        <dbReference type="PROSITE" id="PS50041"/>
    </source>
</evidence>
<dbReference type="GO" id="GO:0005230">
    <property type="term" value="F:extracellular ligand-gated monoatomic ion channel activity"/>
    <property type="evidence" value="ECO:0007669"/>
    <property type="project" value="InterPro"/>
</dbReference>
<feature type="domain" description="C-type lectin" evidence="16">
    <location>
        <begin position="1"/>
        <end position="102"/>
    </location>
</feature>
<feature type="transmembrane region" description="Helical" evidence="15">
    <location>
        <begin position="578"/>
        <end position="597"/>
    </location>
</feature>
<feature type="transmembrane region" description="Helical" evidence="15">
    <location>
        <begin position="521"/>
        <end position="539"/>
    </location>
</feature>
<keyword evidence="3" id="KW-0813">Transport</keyword>
<evidence type="ECO:0000256" key="12">
    <source>
        <dbReference type="ARBA" id="ARBA00023180"/>
    </source>
</evidence>
<dbReference type="InterPro" id="IPR038050">
    <property type="entry name" value="Neuro_actylchol_rec"/>
</dbReference>
<evidence type="ECO:0000256" key="6">
    <source>
        <dbReference type="ARBA" id="ARBA00022729"/>
    </source>
</evidence>
<accession>A0A3R7PFC6</accession>
<dbReference type="Gene3D" id="2.70.170.10">
    <property type="entry name" value="Neurotransmitter-gated ion-channel ligand-binding domain"/>
    <property type="match status" value="1"/>
</dbReference>
<keyword evidence="10 15" id="KW-0472">Membrane</keyword>
<dbReference type="OrthoDB" id="6515930at2759"/>
<dbReference type="PROSITE" id="PS01209">
    <property type="entry name" value="LDLRA_1"/>
    <property type="match status" value="1"/>
</dbReference>
<dbReference type="InterPro" id="IPR006028">
    <property type="entry name" value="GABAA/Glycine_rcpt"/>
</dbReference>
<dbReference type="InterPro" id="IPR036719">
    <property type="entry name" value="Neuro-gated_channel_TM_sf"/>
</dbReference>
<name>A0A3R7PFC6_PENVA</name>
<sequence>MCHLLGLTMTVPTSDEENTQLFTELLPVVETCSSSIWKVWLGISDLAEEGVWMHLEQQKQIEYENFKPPYPFGGLKLNCGSMLGDGFWGDENCSERKCYSCTQRPSDYLNLRGLCFVDEHQTRFYLEGRRDERPLFRGFYDHIIFWEKESGKWFIQNVHTNSTLVWFEVLNNHDYPLGLREWTTQDQLCGVQADTKVSLSLSACSSSQFMCSSGQCIAMDRRCNLRHDCIDGSDEDGCEVVSPGTGYRRHLPPMDPSGLVLTITPTILINRFVDIDDISMTVALQLRIILEWNDGRINFRHLRSEKKTILTEKEMGRIWVPQYQLADVEGGRPEVLERVVSVSGASNPVFPDHNSVIMDWDYPGFNNSLILDVQHLARFACAFELFSYPFDIQRCSFQLRLSTAYDSNVQLSSTNRTVLYNGSRELVMYSVHNIMIRASGSREHLVVEFELHRRQGMILLSTFLPSMLLLLVSWATLFVKLDALNVRAVMSLTTLLVLYTLATNASRLLPATATVKLVDIWFLFIIVLLFFNIMIHIFVTEGELRSLFRIASKPCRVVKVEPLSLDVRISKTILFLRVYRVLLMPAIVLLFNIVFWVKCLLVL</sequence>
<dbReference type="Gene3D" id="1.20.58.390">
    <property type="entry name" value="Neurotransmitter-gated ion-channel transmembrane domain"/>
    <property type="match status" value="1"/>
</dbReference>
<dbReference type="SUPFAM" id="SSF56436">
    <property type="entry name" value="C-type lectin-like"/>
    <property type="match status" value="1"/>
</dbReference>
<dbReference type="InterPro" id="IPR036055">
    <property type="entry name" value="LDL_receptor-like_sf"/>
</dbReference>
<keyword evidence="18" id="KW-1185">Reference proteome</keyword>